<dbReference type="NCBIfam" id="TIGR00732">
    <property type="entry name" value="dprA"/>
    <property type="match status" value="1"/>
</dbReference>
<organism evidence="4 5">
    <name type="scientific">Cellulomonas fimi</name>
    <dbReference type="NCBI Taxonomy" id="1708"/>
    <lineage>
        <taxon>Bacteria</taxon>
        <taxon>Bacillati</taxon>
        <taxon>Actinomycetota</taxon>
        <taxon>Actinomycetes</taxon>
        <taxon>Micrococcales</taxon>
        <taxon>Cellulomonadaceae</taxon>
        <taxon>Cellulomonas</taxon>
    </lineage>
</organism>
<evidence type="ECO:0000313" key="5">
    <source>
        <dbReference type="Proteomes" id="UP000562124"/>
    </source>
</evidence>
<dbReference type="GO" id="GO:0009294">
    <property type="term" value="P:DNA-mediated transformation"/>
    <property type="evidence" value="ECO:0007669"/>
    <property type="project" value="InterPro"/>
</dbReference>
<keyword evidence="5" id="KW-1185">Reference proteome</keyword>
<dbReference type="InterPro" id="IPR057666">
    <property type="entry name" value="DrpA_SLOG"/>
</dbReference>
<dbReference type="AlphaFoldDB" id="A0A7Y0LWN0"/>
<name>A0A7Y0LWN0_CELFI</name>
<dbReference type="SUPFAM" id="SSF102405">
    <property type="entry name" value="MCP/YpsA-like"/>
    <property type="match status" value="1"/>
</dbReference>
<comment type="caution">
    <text evidence="4">The sequence shown here is derived from an EMBL/GenBank/DDBJ whole genome shotgun (WGS) entry which is preliminary data.</text>
</comment>
<reference evidence="4 5" key="1">
    <citation type="submission" date="2020-04" db="EMBL/GenBank/DDBJ databases">
        <title>Sequencing and Assembly of C. fimi.</title>
        <authorList>
            <person name="Ramsey A.R."/>
        </authorList>
    </citation>
    <scope>NUCLEOTIDE SEQUENCE [LARGE SCALE GENOMIC DNA]</scope>
    <source>
        <strain evidence="4 5">SB</strain>
    </source>
</reference>
<protein>
    <submittedName>
        <fullName evidence="4">DNA-protecting protein DprA</fullName>
    </submittedName>
</protein>
<dbReference type="InterPro" id="IPR003488">
    <property type="entry name" value="DprA"/>
</dbReference>
<dbReference type="PANTHER" id="PTHR43022:SF1">
    <property type="entry name" value="PROTEIN SMF"/>
    <property type="match status" value="1"/>
</dbReference>
<dbReference type="EMBL" id="JABCJJ010000005">
    <property type="protein sequence ID" value="NMR19587.1"/>
    <property type="molecule type" value="Genomic_DNA"/>
</dbReference>
<dbReference type="Gene3D" id="3.40.50.450">
    <property type="match status" value="1"/>
</dbReference>
<comment type="similarity">
    <text evidence="1">Belongs to the DprA/Smf family.</text>
</comment>
<dbReference type="Proteomes" id="UP000562124">
    <property type="component" value="Unassembled WGS sequence"/>
</dbReference>
<dbReference type="InterPro" id="IPR041614">
    <property type="entry name" value="DprA_WH"/>
</dbReference>
<feature type="domain" description="Smf/DprA SLOG" evidence="2">
    <location>
        <begin position="121"/>
        <end position="330"/>
    </location>
</feature>
<feature type="domain" description="DprA winged helix" evidence="3">
    <location>
        <begin position="351"/>
        <end position="404"/>
    </location>
</feature>
<evidence type="ECO:0000259" key="3">
    <source>
        <dbReference type="Pfam" id="PF17782"/>
    </source>
</evidence>
<dbReference type="InterPro" id="IPR036388">
    <property type="entry name" value="WH-like_DNA-bd_sf"/>
</dbReference>
<evidence type="ECO:0000256" key="1">
    <source>
        <dbReference type="ARBA" id="ARBA00006525"/>
    </source>
</evidence>
<evidence type="ECO:0000313" key="4">
    <source>
        <dbReference type="EMBL" id="NMR19587.1"/>
    </source>
</evidence>
<accession>A0A7Y0LWN0</accession>
<dbReference type="PANTHER" id="PTHR43022">
    <property type="entry name" value="PROTEIN SMF"/>
    <property type="match status" value="1"/>
</dbReference>
<dbReference type="Pfam" id="PF17782">
    <property type="entry name" value="WHD_DprA"/>
    <property type="match status" value="1"/>
</dbReference>
<gene>
    <name evidence="4" type="primary">dprA</name>
    <name evidence="4" type="ORF">HIR71_05000</name>
</gene>
<dbReference type="Gene3D" id="1.10.10.10">
    <property type="entry name" value="Winged helix-like DNA-binding domain superfamily/Winged helix DNA-binding domain"/>
    <property type="match status" value="1"/>
</dbReference>
<proteinExistence type="inferred from homology"/>
<evidence type="ECO:0000259" key="2">
    <source>
        <dbReference type="Pfam" id="PF02481"/>
    </source>
</evidence>
<dbReference type="Pfam" id="PF02481">
    <property type="entry name" value="DNA_processg_A"/>
    <property type="match status" value="1"/>
</dbReference>
<sequence length="415" mass="41820">MAGGADHDGETLARAAWSRLAEPGDTTAGALVSVLGAQDALAWVRAALARTTGTGGGGGLTGDAPGVRRSVDELSERVGRLEGASRRRLVTALGRWAPRLEHTDPRRELAVLARLGGVLLHPGSASWPTRLDDLGPAAPPCLWVRGTTALDSALARSVALVGARAATAYGTHVTADLAAGVSARGFTVVSGGAYGIDAAAHRATIAVGGDTLVFLAGGVDRPYPAGNADLLGRVVDAGGALVSEVPPGSVPSKSRFLQRNRLIAAASAATVVVEAAWRSGALNTAGHAGTLLRPVGAVPGPVTSMASAGCHRLLRDGAAVCVTDAAEVAELAGAAGTDLAPERTVARSDVDGLDAVARRVLDALPVVRPAPPESVARAAGLSQGETLAALGPLELDGLAERQGAGWRRRRAAPRT</sequence>